<name>A0A227P528_9FLAO</name>
<gene>
    <name evidence="4" type="ORF">B0A64_13590</name>
</gene>
<feature type="domain" description="HTH araC/xylS-type" evidence="3">
    <location>
        <begin position="183"/>
        <end position="264"/>
    </location>
</feature>
<proteinExistence type="predicted"/>
<reference evidence="4 5" key="1">
    <citation type="submission" date="2016-11" db="EMBL/GenBank/DDBJ databases">
        <title>Whole genomes of Flavobacteriaceae.</title>
        <authorList>
            <person name="Stine C."/>
            <person name="Li C."/>
            <person name="Tadesse D."/>
        </authorList>
    </citation>
    <scope>NUCLEOTIDE SEQUENCE [LARGE SCALE GENOMIC DNA]</scope>
    <source>
        <strain evidence="4 5">DSM 24704</strain>
    </source>
</reference>
<dbReference type="GO" id="GO:0043565">
    <property type="term" value="F:sequence-specific DNA binding"/>
    <property type="evidence" value="ECO:0007669"/>
    <property type="project" value="InterPro"/>
</dbReference>
<sequence>MEEKIYNTEGKLSRFISYFYVASIGEDQPGQTKFLVPNLEMILILNFGPPLDVCFGGDCKWSHQILNFGIIGPLRKQLNYRMPPGSSFIAANFTLDGFYKIYKVSLDHIKGQEILDPDVISKSDKCAELVKKLVACSHMDQKIELLKSHFIQLMKQTKVSSKFIRSCTQEDTVIIFDAAKIASSKMNTSERNAQLLYKKHLGYSSREKFTHVRFKELIKHLIKIKTSQINWIEIAADFGYYDQSHMIRDFKKFLDITPQYFLSEIDTFCLTQDFISLPKIKKK</sequence>
<evidence type="ECO:0000256" key="2">
    <source>
        <dbReference type="ARBA" id="ARBA00023163"/>
    </source>
</evidence>
<keyword evidence="1" id="KW-0805">Transcription regulation</keyword>
<keyword evidence="5" id="KW-1185">Reference proteome</keyword>
<dbReference type="GO" id="GO:0003700">
    <property type="term" value="F:DNA-binding transcription factor activity"/>
    <property type="evidence" value="ECO:0007669"/>
    <property type="project" value="InterPro"/>
</dbReference>
<organism evidence="4 5">
    <name type="scientific">Flavobacterium araucananum</name>
    <dbReference type="NCBI Taxonomy" id="946678"/>
    <lineage>
        <taxon>Bacteria</taxon>
        <taxon>Pseudomonadati</taxon>
        <taxon>Bacteroidota</taxon>
        <taxon>Flavobacteriia</taxon>
        <taxon>Flavobacteriales</taxon>
        <taxon>Flavobacteriaceae</taxon>
        <taxon>Flavobacterium</taxon>
    </lineage>
</organism>
<dbReference type="SMART" id="SM00342">
    <property type="entry name" value="HTH_ARAC"/>
    <property type="match status" value="1"/>
</dbReference>
<dbReference type="InterPro" id="IPR018060">
    <property type="entry name" value="HTH_AraC"/>
</dbReference>
<evidence type="ECO:0000313" key="4">
    <source>
        <dbReference type="EMBL" id="OXG05060.1"/>
    </source>
</evidence>
<dbReference type="RefSeq" id="WP_089480067.1">
    <property type="nucleotide sequence ID" value="NZ_MUGS01000027.1"/>
</dbReference>
<dbReference type="InterPro" id="IPR009057">
    <property type="entry name" value="Homeodomain-like_sf"/>
</dbReference>
<dbReference type="OrthoDB" id="635259at2"/>
<evidence type="ECO:0000313" key="5">
    <source>
        <dbReference type="Proteomes" id="UP000214684"/>
    </source>
</evidence>
<dbReference type="AlphaFoldDB" id="A0A227P528"/>
<dbReference type="SUPFAM" id="SSF46689">
    <property type="entry name" value="Homeodomain-like"/>
    <property type="match status" value="1"/>
</dbReference>
<dbReference type="EMBL" id="MUGS01000027">
    <property type="protein sequence ID" value="OXG05060.1"/>
    <property type="molecule type" value="Genomic_DNA"/>
</dbReference>
<accession>A0A227P528</accession>
<dbReference type="PROSITE" id="PS01124">
    <property type="entry name" value="HTH_ARAC_FAMILY_2"/>
    <property type="match status" value="1"/>
</dbReference>
<dbReference type="Proteomes" id="UP000214684">
    <property type="component" value="Unassembled WGS sequence"/>
</dbReference>
<keyword evidence="2" id="KW-0804">Transcription</keyword>
<evidence type="ECO:0000259" key="3">
    <source>
        <dbReference type="PROSITE" id="PS01124"/>
    </source>
</evidence>
<protein>
    <recommendedName>
        <fullName evidence="3">HTH araC/xylS-type domain-containing protein</fullName>
    </recommendedName>
</protein>
<comment type="caution">
    <text evidence="4">The sequence shown here is derived from an EMBL/GenBank/DDBJ whole genome shotgun (WGS) entry which is preliminary data.</text>
</comment>
<dbReference type="Gene3D" id="1.10.10.60">
    <property type="entry name" value="Homeodomain-like"/>
    <property type="match status" value="1"/>
</dbReference>
<dbReference type="Pfam" id="PF12833">
    <property type="entry name" value="HTH_18"/>
    <property type="match status" value="1"/>
</dbReference>
<evidence type="ECO:0000256" key="1">
    <source>
        <dbReference type="ARBA" id="ARBA00023015"/>
    </source>
</evidence>